<dbReference type="PANTHER" id="PTHR31001:SF40">
    <property type="entry name" value="ZN(II)2CYS6 TRANSCRIPTION FACTOR (EUROFUNG)"/>
    <property type="match status" value="1"/>
</dbReference>
<dbReference type="GO" id="GO:0008270">
    <property type="term" value="F:zinc ion binding"/>
    <property type="evidence" value="ECO:0007669"/>
    <property type="project" value="InterPro"/>
</dbReference>
<feature type="region of interest" description="Disordered" evidence="3">
    <location>
        <begin position="663"/>
        <end position="782"/>
    </location>
</feature>
<comment type="subcellular location">
    <subcellularLocation>
        <location evidence="1">Nucleus</location>
    </subcellularLocation>
</comment>
<evidence type="ECO:0000256" key="1">
    <source>
        <dbReference type="ARBA" id="ARBA00004123"/>
    </source>
</evidence>
<protein>
    <recommendedName>
        <fullName evidence="4">Zn(2)-C6 fungal-type domain-containing protein</fullName>
    </recommendedName>
</protein>
<dbReference type="SUPFAM" id="SSF57701">
    <property type="entry name" value="Zn2/Cys6 DNA-binding domain"/>
    <property type="match status" value="1"/>
</dbReference>
<dbReference type="PROSITE" id="PS50048">
    <property type="entry name" value="ZN2_CY6_FUNGAL_2"/>
    <property type="match status" value="1"/>
</dbReference>
<evidence type="ECO:0000313" key="5">
    <source>
        <dbReference type="EMBL" id="ROW18047.1"/>
    </source>
</evidence>
<dbReference type="InterPro" id="IPR001138">
    <property type="entry name" value="Zn2Cys6_DnaBD"/>
</dbReference>
<dbReference type="EMBL" id="LKEB01000001">
    <property type="protein sequence ID" value="ROW18047.1"/>
    <property type="molecule type" value="Genomic_DNA"/>
</dbReference>
<dbReference type="GO" id="GO:0000981">
    <property type="term" value="F:DNA-binding transcription factor activity, RNA polymerase II-specific"/>
    <property type="evidence" value="ECO:0007669"/>
    <property type="project" value="InterPro"/>
</dbReference>
<organism evidence="5 6">
    <name type="scientific">Cytospora leucostoma</name>
    <dbReference type="NCBI Taxonomy" id="1230097"/>
    <lineage>
        <taxon>Eukaryota</taxon>
        <taxon>Fungi</taxon>
        <taxon>Dikarya</taxon>
        <taxon>Ascomycota</taxon>
        <taxon>Pezizomycotina</taxon>
        <taxon>Sordariomycetes</taxon>
        <taxon>Sordariomycetidae</taxon>
        <taxon>Diaporthales</taxon>
        <taxon>Cytosporaceae</taxon>
        <taxon>Cytospora</taxon>
    </lineage>
</organism>
<dbReference type="PANTHER" id="PTHR31001">
    <property type="entry name" value="UNCHARACTERIZED TRANSCRIPTIONAL REGULATORY PROTEIN"/>
    <property type="match status" value="1"/>
</dbReference>
<dbReference type="STRING" id="1230097.A0A423XN93"/>
<keyword evidence="6" id="KW-1185">Reference proteome</keyword>
<feature type="domain" description="Zn(2)-C6 fungal-type" evidence="4">
    <location>
        <begin position="68"/>
        <end position="97"/>
    </location>
</feature>
<comment type="caution">
    <text evidence="5">The sequence shown here is derived from an EMBL/GenBank/DDBJ whole genome shotgun (WGS) entry which is preliminary data.</text>
</comment>
<dbReference type="Proteomes" id="UP000285146">
    <property type="component" value="Unassembled WGS sequence"/>
</dbReference>
<evidence type="ECO:0000259" key="4">
    <source>
        <dbReference type="PROSITE" id="PS50048"/>
    </source>
</evidence>
<dbReference type="OrthoDB" id="424974at2759"/>
<dbReference type="AlphaFoldDB" id="A0A423XN93"/>
<dbReference type="SMART" id="SM00066">
    <property type="entry name" value="GAL4"/>
    <property type="match status" value="1"/>
</dbReference>
<dbReference type="Pfam" id="PF00172">
    <property type="entry name" value="Zn_clus"/>
    <property type="match status" value="1"/>
</dbReference>
<gene>
    <name evidence="5" type="ORF">VPNG_00338</name>
</gene>
<dbReference type="InterPro" id="IPR036864">
    <property type="entry name" value="Zn2-C6_fun-type_DNA-bd_sf"/>
</dbReference>
<evidence type="ECO:0000313" key="6">
    <source>
        <dbReference type="Proteomes" id="UP000285146"/>
    </source>
</evidence>
<dbReference type="InParanoid" id="A0A423XN93"/>
<evidence type="ECO:0000256" key="3">
    <source>
        <dbReference type="SAM" id="MobiDB-lite"/>
    </source>
</evidence>
<feature type="compositionally biased region" description="Low complexity" evidence="3">
    <location>
        <begin position="714"/>
        <end position="740"/>
    </location>
</feature>
<accession>A0A423XN93</accession>
<dbReference type="GO" id="GO:0005634">
    <property type="term" value="C:nucleus"/>
    <property type="evidence" value="ECO:0007669"/>
    <property type="project" value="UniProtKB-SubCell"/>
</dbReference>
<name>A0A423XN93_9PEZI</name>
<reference evidence="5 6" key="1">
    <citation type="submission" date="2015-09" db="EMBL/GenBank/DDBJ databases">
        <title>Host preference determinants of Valsa canker pathogens revealed by comparative genomics.</title>
        <authorList>
            <person name="Yin Z."/>
            <person name="Huang L."/>
        </authorList>
    </citation>
    <scope>NUCLEOTIDE SEQUENCE [LARGE SCALE GENOMIC DNA]</scope>
    <source>
        <strain evidence="5 6">SXYLt</strain>
    </source>
</reference>
<feature type="compositionally biased region" description="Low complexity" evidence="3">
    <location>
        <begin position="764"/>
        <end position="778"/>
    </location>
</feature>
<proteinExistence type="predicted"/>
<dbReference type="CDD" id="cd00067">
    <property type="entry name" value="GAL4"/>
    <property type="match status" value="1"/>
</dbReference>
<dbReference type="Gene3D" id="4.10.240.10">
    <property type="entry name" value="Zn(2)-C6 fungal-type DNA-binding domain"/>
    <property type="match status" value="1"/>
</dbReference>
<dbReference type="InterPro" id="IPR050613">
    <property type="entry name" value="Sec_Metabolite_Reg"/>
</dbReference>
<feature type="compositionally biased region" description="Basic and acidic residues" evidence="3">
    <location>
        <begin position="688"/>
        <end position="701"/>
    </location>
</feature>
<dbReference type="CDD" id="cd12148">
    <property type="entry name" value="fungal_TF_MHR"/>
    <property type="match status" value="1"/>
</dbReference>
<sequence length="873" mass="96493">MSGCQSGGGSSSNSMQSGASISGVMAGTARNYQQHLPQIPQQQVYPGPAPGSGGATKPIRRRMRMITSCLECRRRKLRCNKSNPCTNCLKFSRDCLYLGPKLDEASQLRLTEIKEKVGSLERQLERDVAKCGSRGFYQQRILADDVEGEFDEERDLEITPMVTLDLTYEDDADSTDDIMDLGVQVGKMRLTEKIGGLNRPRISEEAQQIETGLSSGIAQVGAGLFPPGLMLPELSPGPSSQSGPFSTSNGSDQTLPDFLRPGASYIPPTSGVFFGQFVQSPSLLQFLPTKPAGDRLLEHYFEAVHPIARCIHRKSFEVRYESFWEEATAGYEPRASVQAVVFAAWLSAAVAMDESVINKELGLARGKLIENMKVGTETALSKANFLRTTSVEAMQAFVMYLLCFLDIRTCEAQGPKPAIRREDYDTCLPDNCEEDQLMNAPRPAEDWTSTLFSLIRFEINEMMRIIWADRRKLEARKITLTQVLTKIEDFRKRMLEKYDRSLDERVPFQRYAKLVMHLLLYRLHLMILHPYYANTSNPMPQRLRSVLIMSGIMIIEIAIQLDTDPAFRPWRWYSGAYQQYQSSLILATEMFYHPNHKEANRIWACLDYVFGLDSHLPNDGKGRQILTEIMGKMGMYLSMRKTRAPTWTATANLAQQAVQMEDARGAGGRGGPQPATPPDQQPTLQPRGDIRHKSLEEDQGMKSHTWMTSPDTALPPQQQQQQNRSSISRSRPSLIPPSQQDTPVPSIMMAGLWGLPPPPPLNPESPGGSSSDGGSVVGTAQRHGGAAGLAAVIPPAGSGGRSGAAAINNVMDGEWSNYQEDAINALFPYDPQTGNFVGFADSVAIGVANDSDWSQSSQHQSRCEGGPTRGGHN</sequence>
<feature type="region of interest" description="Disordered" evidence="3">
    <location>
        <begin position="851"/>
        <end position="873"/>
    </location>
</feature>
<dbReference type="PROSITE" id="PS00463">
    <property type="entry name" value="ZN2_CY6_FUNGAL_1"/>
    <property type="match status" value="1"/>
</dbReference>
<evidence type="ECO:0000256" key="2">
    <source>
        <dbReference type="ARBA" id="ARBA00023242"/>
    </source>
</evidence>
<feature type="region of interest" description="Disordered" evidence="3">
    <location>
        <begin position="229"/>
        <end position="260"/>
    </location>
</feature>
<feature type="compositionally biased region" description="Low complexity" evidence="3">
    <location>
        <begin position="236"/>
        <end position="251"/>
    </location>
</feature>
<keyword evidence="2" id="KW-0539">Nucleus</keyword>